<gene>
    <name evidence="8" type="primary">ggpps</name>
</gene>
<dbReference type="PANTHER" id="PTHR43281">
    <property type="entry name" value="FARNESYL DIPHOSPHATE SYNTHASE"/>
    <property type="match status" value="1"/>
</dbReference>
<dbReference type="Gene3D" id="1.10.600.10">
    <property type="entry name" value="Farnesyl Diphosphate Synthase"/>
    <property type="match status" value="1"/>
</dbReference>
<comment type="similarity">
    <text evidence="2">Belongs to the FPP/GGPP synthase family.</text>
</comment>
<dbReference type="SUPFAM" id="SSF48576">
    <property type="entry name" value="Terpenoid synthases"/>
    <property type="match status" value="1"/>
</dbReference>
<feature type="non-terminal residue" evidence="8">
    <location>
        <position position="1"/>
    </location>
</feature>
<name>Q93RA9_9RHOB</name>
<evidence type="ECO:0000313" key="8">
    <source>
        <dbReference type="EMBL" id="BAB61885.1"/>
    </source>
</evidence>
<evidence type="ECO:0000256" key="5">
    <source>
        <dbReference type="ARBA" id="ARBA00022842"/>
    </source>
</evidence>
<evidence type="ECO:0000256" key="3">
    <source>
        <dbReference type="ARBA" id="ARBA00022679"/>
    </source>
</evidence>
<protein>
    <submittedName>
        <fullName evidence="8">Geranylgeranyl diphosphate synthase</fullName>
    </submittedName>
</protein>
<evidence type="ECO:0000256" key="7">
    <source>
        <dbReference type="SAM" id="MobiDB-lite"/>
    </source>
</evidence>
<evidence type="ECO:0000256" key="6">
    <source>
        <dbReference type="ARBA" id="ARBA00023229"/>
    </source>
</evidence>
<feature type="compositionally biased region" description="Gly residues" evidence="7">
    <location>
        <begin position="107"/>
        <end position="119"/>
    </location>
</feature>
<evidence type="ECO:0000256" key="2">
    <source>
        <dbReference type="ARBA" id="ARBA00006706"/>
    </source>
</evidence>
<evidence type="ECO:0000256" key="1">
    <source>
        <dbReference type="ARBA" id="ARBA00001946"/>
    </source>
</evidence>
<dbReference type="PANTHER" id="PTHR43281:SF1">
    <property type="entry name" value="FARNESYL DIPHOSPHATE SYNTHASE"/>
    <property type="match status" value="1"/>
</dbReference>
<dbReference type="GO" id="GO:0046872">
    <property type="term" value="F:metal ion binding"/>
    <property type="evidence" value="ECO:0007669"/>
    <property type="project" value="UniProtKB-KW"/>
</dbReference>
<dbReference type="EMBL" id="AB053179">
    <property type="protein sequence ID" value="BAB61885.1"/>
    <property type="molecule type" value="Genomic_DNA"/>
</dbReference>
<proteinExistence type="inferred from homology"/>
<dbReference type="InterPro" id="IPR008949">
    <property type="entry name" value="Isoprenoid_synthase_dom_sf"/>
</dbReference>
<organism evidence="8">
    <name type="scientific">Rhodovulum strictum</name>
    <dbReference type="NCBI Taxonomy" id="58314"/>
    <lineage>
        <taxon>Bacteria</taxon>
        <taxon>Pseudomonadati</taxon>
        <taxon>Pseudomonadota</taxon>
        <taxon>Alphaproteobacteria</taxon>
        <taxon>Rhodobacterales</taxon>
        <taxon>Paracoccaceae</taxon>
        <taxon>Rhodovulum</taxon>
    </lineage>
</organism>
<feature type="non-terminal residue" evidence="8">
    <location>
        <position position="131"/>
    </location>
</feature>
<feature type="region of interest" description="Disordered" evidence="7">
    <location>
        <begin position="75"/>
        <end position="131"/>
    </location>
</feature>
<dbReference type="InterPro" id="IPR000092">
    <property type="entry name" value="Polyprenyl_synt"/>
</dbReference>
<keyword evidence="4" id="KW-0479">Metal-binding</keyword>
<keyword evidence="3" id="KW-0808">Transferase</keyword>
<sequence length="131" mass="14051">HDDMPCMDNADLRRGKPALHKAYGEPLALLTGDSLIVAGFEVLARAAHPRPAAGNRVDPYPRGPHRHALWHLRGAGLGKRGQDRPVGLSPGQDRRAVHRGHLDGCGRGRAGGRPVGGTGRPHRPCLPDRGR</sequence>
<dbReference type="GO" id="GO:0004659">
    <property type="term" value="F:prenyltransferase activity"/>
    <property type="evidence" value="ECO:0007669"/>
    <property type="project" value="InterPro"/>
</dbReference>
<keyword evidence="6" id="KW-0414">Isoprene biosynthesis</keyword>
<reference evidence="8" key="1">
    <citation type="submission" date="2001-01" db="EMBL/GenBank/DDBJ databases">
        <title>Molecular systematic studies of phototrophic bacteria using farnesyl diphosphate synthase.</title>
        <authorList>
            <person name="Cantera J.L."/>
            <person name="Kawasaki H."/>
            <person name="Seki T."/>
        </authorList>
    </citation>
    <scope>NUCLEOTIDE SEQUENCE</scope>
    <source>
        <strain evidence="8">JCM 9220</strain>
    </source>
</reference>
<accession>Q93RA9</accession>
<evidence type="ECO:0000256" key="4">
    <source>
        <dbReference type="ARBA" id="ARBA00022723"/>
    </source>
</evidence>
<dbReference type="AlphaFoldDB" id="Q93RA9"/>
<dbReference type="GO" id="GO:0008299">
    <property type="term" value="P:isoprenoid biosynthetic process"/>
    <property type="evidence" value="ECO:0007669"/>
    <property type="project" value="UniProtKB-KW"/>
</dbReference>
<comment type="cofactor">
    <cofactor evidence="1">
        <name>Mg(2+)</name>
        <dbReference type="ChEBI" id="CHEBI:18420"/>
    </cofactor>
</comment>
<keyword evidence="5" id="KW-0460">Magnesium</keyword>
<feature type="compositionally biased region" description="Basic and acidic residues" evidence="7">
    <location>
        <begin position="92"/>
        <end position="106"/>
    </location>
</feature>
<dbReference type="Pfam" id="PF00348">
    <property type="entry name" value="polyprenyl_synt"/>
    <property type="match status" value="1"/>
</dbReference>